<dbReference type="SUPFAM" id="SSF55797">
    <property type="entry name" value="PR-1-like"/>
    <property type="match status" value="1"/>
</dbReference>
<sequence length="367" mass="37392">MKSTILALAALCAALTTAQPVDKRAVITTIQWATVTVTVTGSGPEPTSTSAVSAVAAAAVDPAVTASTSLSSNSAWSAGSAWSSDDSWSVSSGNWRDGWRGGWSGSSGTSAAAAASAATTLTAAAGTVTHLHSQTVATTITSDVETTTSATTVDETVDSSTSTSTSTRISTSTRSSTNIAQATSSETETTTSSASSSTSTTSSSYESSILESHNIHRRNASVADLVWSDDMATIAAEIAASCVYAHDTSTGGGGYGQNIGAGSPPSGVPAMITNEMYNDEIGWYPLPYGQANPDMTNFEHWGHYSQIVWKSTTSVGCATQYCPNGLANTGSGVSPYFTVCNYSPPGNYGGEYGDNVLQPGGEATVTY</sequence>
<proteinExistence type="predicted"/>
<feature type="domain" description="SCP" evidence="3">
    <location>
        <begin position="204"/>
        <end position="350"/>
    </location>
</feature>
<dbReference type="PRINTS" id="PR00838">
    <property type="entry name" value="V5ALLERGEN"/>
</dbReference>
<evidence type="ECO:0000313" key="5">
    <source>
        <dbReference type="Proteomes" id="UP001345691"/>
    </source>
</evidence>
<keyword evidence="5" id="KW-1185">Reference proteome</keyword>
<evidence type="ECO:0000256" key="1">
    <source>
        <dbReference type="SAM" id="MobiDB-lite"/>
    </source>
</evidence>
<reference evidence="4 5" key="1">
    <citation type="submission" date="2023-08" db="EMBL/GenBank/DDBJ databases">
        <title>Black Yeasts Isolated from many extreme environments.</title>
        <authorList>
            <person name="Coleine C."/>
            <person name="Stajich J.E."/>
            <person name="Selbmann L."/>
        </authorList>
    </citation>
    <scope>NUCLEOTIDE SEQUENCE [LARGE SCALE GENOMIC DNA]</scope>
    <source>
        <strain evidence="4 5">CCFEE 6328</strain>
    </source>
</reference>
<keyword evidence="2" id="KW-0732">Signal</keyword>
<name>A0ABR0JPK8_9EURO</name>
<dbReference type="PANTHER" id="PTHR10334">
    <property type="entry name" value="CYSTEINE-RICH SECRETORY PROTEIN-RELATED"/>
    <property type="match status" value="1"/>
</dbReference>
<dbReference type="InterPro" id="IPR001283">
    <property type="entry name" value="CRISP-related"/>
</dbReference>
<organism evidence="4 5">
    <name type="scientific">Exophiala sideris</name>
    <dbReference type="NCBI Taxonomy" id="1016849"/>
    <lineage>
        <taxon>Eukaryota</taxon>
        <taxon>Fungi</taxon>
        <taxon>Dikarya</taxon>
        <taxon>Ascomycota</taxon>
        <taxon>Pezizomycotina</taxon>
        <taxon>Eurotiomycetes</taxon>
        <taxon>Chaetothyriomycetidae</taxon>
        <taxon>Chaetothyriales</taxon>
        <taxon>Herpotrichiellaceae</taxon>
        <taxon>Exophiala</taxon>
    </lineage>
</organism>
<dbReference type="InterPro" id="IPR018244">
    <property type="entry name" value="Allrgn_V5/Tpx1_CS"/>
</dbReference>
<dbReference type="EMBL" id="JAVRRF010000002">
    <property type="protein sequence ID" value="KAK5067650.1"/>
    <property type="molecule type" value="Genomic_DNA"/>
</dbReference>
<feature type="signal peptide" evidence="2">
    <location>
        <begin position="1"/>
        <end position="18"/>
    </location>
</feature>
<gene>
    <name evidence="4" type="ORF">LTR69_001639</name>
</gene>
<dbReference type="InterPro" id="IPR014044">
    <property type="entry name" value="CAP_dom"/>
</dbReference>
<dbReference type="Pfam" id="PF00188">
    <property type="entry name" value="CAP"/>
    <property type="match status" value="1"/>
</dbReference>
<dbReference type="CDD" id="cd05380">
    <property type="entry name" value="CAP_euk"/>
    <property type="match status" value="1"/>
</dbReference>
<evidence type="ECO:0000259" key="3">
    <source>
        <dbReference type="SMART" id="SM00198"/>
    </source>
</evidence>
<comment type="caution">
    <text evidence="4">The sequence shown here is derived from an EMBL/GenBank/DDBJ whole genome shotgun (WGS) entry which is preliminary data.</text>
</comment>
<feature type="region of interest" description="Disordered" evidence="1">
    <location>
        <begin position="146"/>
        <end position="205"/>
    </location>
</feature>
<dbReference type="InterPro" id="IPR035940">
    <property type="entry name" value="CAP_sf"/>
</dbReference>
<dbReference type="Gene3D" id="3.40.33.10">
    <property type="entry name" value="CAP"/>
    <property type="match status" value="1"/>
</dbReference>
<dbReference type="SMART" id="SM00198">
    <property type="entry name" value="SCP"/>
    <property type="match status" value="1"/>
</dbReference>
<protein>
    <recommendedName>
        <fullName evidence="3">SCP domain-containing protein</fullName>
    </recommendedName>
</protein>
<evidence type="ECO:0000313" key="4">
    <source>
        <dbReference type="EMBL" id="KAK5067650.1"/>
    </source>
</evidence>
<dbReference type="PRINTS" id="PR00837">
    <property type="entry name" value="V5TPXLIKE"/>
</dbReference>
<dbReference type="PROSITE" id="PS01009">
    <property type="entry name" value="CRISP_1"/>
    <property type="match status" value="1"/>
</dbReference>
<evidence type="ECO:0000256" key="2">
    <source>
        <dbReference type="SAM" id="SignalP"/>
    </source>
</evidence>
<accession>A0ABR0JPK8</accession>
<dbReference type="Proteomes" id="UP001345691">
    <property type="component" value="Unassembled WGS sequence"/>
</dbReference>
<dbReference type="InterPro" id="IPR002413">
    <property type="entry name" value="V5_allergen-like"/>
</dbReference>
<feature type="chain" id="PRO_5046502050" description="SCP domain-containing protein" evidence="2">
    <location>
        <begin position="19"/>
        <end position="367"/>
    </location>
</feature>